<proteinExistence type="predicted"/>
<name>A0AAE0TQE8_9PEZI</name>
<gene>
    <name evidence="1" type="ORF">LTR78_010480</name>
</gene>
<sequence>MAALRPSSMNQSTVQLAIVSFRLAAQLTSTNANGPIEERSIGDQSLTEIIDHGLDQALPSFEWQGETNPFGMVQYLTALRKKAQRNAQIRYKFINHGPEVAAVGQIHFEECRTKSLRICNAIPWTFGESGQPHSVFKSILDRNNRVVILKYLTTRIRAEEMSRARIVYARHRTFL</sequence>
<dbReference type="EMBL" id="JAUTXT010000076">
    <property type="protein sequence ID" value="KAK3669663.1"/>
    <property type="molecule type" value="Genomic_DNA"/>
</dbReference>
<accession>A0AAE0TQE8</accession>
<reference evidence="1" key="1">
    <citation type="submission" date="2023-07" db="EMBL/GenBank/DDBJ databases">
        <title>Black Yeasts Isolated from many extreme environments.</title>
        <authorList>
            <person name="Coleine C."/>
            <person name="Stajich J.E."/>
            <person name="Selbmann L."/>
        </authorList>
    </citation>
    <scope>NUCLEOTIDE SEQUENCE</scope>
    <source>
        <strain evidence="1">CCFEE 5485</strain>
    </source>
</reference>
<dbReference type="Proteomes" id="UP001274830">
    <property type="component" value="Unassembled WGS sequence"/>
</dbReference>
<evidence type="ECO:0000313" key="2">
    <source>
        <dbReference type="Proteomes" id="UP001274830"/>
    </source>
</evidence>
<organism evidence="1 2">
    <name type="scientific">Recurvomyces mirabilis</name>
    <dbReference type="NCBI Taxonomy" id="574656"/>
    <lineage>
        <taxon>Eukaryota</taxon>
        <taxon>Fungi</taxon>
        <taxon>Dikarya</taxon>
        <taxon>Ascomycota</taxon>
        <taxon>Pezizomycotina</taxon>
        <taxon>Dothideomycetes</taxon>
        <taxon>Dothideomycetidae</taxon>
        <taxon>Mycosphaerellales</taxon>
        <taxon>Teratosphaeriaceae</taxon>
        <taxon>Recurvomyces</taxon>
    </lineage>
</organism>
<comment type="caution">
    <text evidence="1">The sequence shown here is derived from an EMBL/GenBank/DDBJ whole genome shotgun (WGS) entry which is preliminary data.</text>
</comment>
<protein>
    <submittedName>
        <fullName evidence="1">Uncharacterized protein</fullName>
    </submittedName>
</protein>
<keyword evidence="2" id="KW-1185">Reference proteome</keyword>
<evidence type="ECO:0000313" key="1">
    <source>
        <dbReference type="EMBL" id="KAK3669663.1"/>
    </source>
</evidence>
<dbReference type="AlphaFoldDB" id="A0AAE0TQE8"/>